<dbReference type="RefSeq" id="XP_046076889.1">
    <property type="nucleotide sequence ID" value="XM_046215213.1"/>
</dbReference>
<comment type="subcellular location">
    <subcellularLocation>
        <location evidence="1">Mitochondrion</location>
    </subcellularLocation>
</comment>
<evidence type="ECO:0000313" key="5">
    <source>
        <dbReference type="Proteomes" id="UP001201262"/>
    </source>
</evidence>
<dbReference type="EMBL" id="JAJTJA010000002">
    <property type="protein sequence ID" value="KAH8703871.1"/>
    <property type="molecule type" value="Genomic_DNA"/>
</dbReference>
<dbReference type="PANTHER" id="PTHR28554">
    <property type="entry name" value="39S RIBOSOMAL PROTEIN L45, MITOCHONDRIAL"/>
    <property type="match status" value="1"/>
</dbReference>
<proteinExistence type="predicted"/>
<dbReference type="InterPro" id="IPR051975">
    <property type="entry name" value="mtLSU_mL45"/>
</dbReference>
<sequence>MASSIGLTRHLHRATTAPRFQAYHRSLAISYHSKTRSSNTQYRSFSQTCAPKAKGIPQTMTMKIPAQVSPKSRMREMSPDTMPTDFGLLPGTFVKPEGKDMPAFFKEPQLRLRMEWVWIKQWVANFIATIAYHKYYFKKLPLELKERKGIAKRLHRIMYTEFAGGNEAALKEICCTGLETSLLSRLRRRPANEKVSWKMSYIRSPSTFYTGARVVSDRATKIPDLPDSGLRQVVVRICSHQNTASYSERLSEDREQTFVTPRTEKAQAITEYVVIQKLRINGEDVPWKIWGFTKPTTVDELDSHHFSGGLSAKERLEMMQETLSGKK</sequence>
<keyword evidence="3" id="KW-0496">Mitochondrion</keyword>
<evidence type="ECO:0000313" key="4">
    <source>
        <dbReference type="EMBL" id="KAH8703871.1"/>
    </source>
</evidence>
<evidence type="ECO:0008006" key="6">
    <source>
        <dbReference type="Google" id="ProtNLM"/>
    </source>
</evidence>
<dbReference type="Proteomes" id="UP001201262">
    <property type="component" value="Unassembled WGS sequence"/>
</dbReference>
<organism evidence="4 5">
    <name type="scientific">Talaromyces proteolyticus</name>
    <dbReference type="NCBI Taxonomy" id="1131652"/>
    <lineage>
        <taxon>Eukaryota</taxon>
        <taxon>Fungi</taxon>
        <taxon>Dikarya</taxon>
        <taxon>Ascomycota</taxon>
        <taxon>Pezizomycotina</taxon>
        <taxon>Eurotiomycetes</taxon>
        <taxon>Eurotiomycetidae</taxon>
        <taxon>Eurotiales</taxon>
        <taxon>Trichocomaceae</taxon>
        <taxon>Talaromyces</taxon>
        <taxon>Talaromyces sect. Bacilispori</taxon>
    </lineage>
</organism>
<dbReference type="GeneID" id="70245500"/>
<dbReference type="PANTHER" id="PTHR28554:SF1">
    <property type="entry name" value="LARGE RIBOSOMAL SUBUNIT PROTEIN ML45"/>
    <property type="match status" value="1"/>
</dbReference>
<keyword evidence="5" id="KW-1185">Reference proteome</keyword>
<comment type="caution">
    <text evidence="4">The sequence shown here is derived from an EMBL/GenBank/DDBJ whole genome shotgun (WGS) entry which is preliminary data.</text>
</comment>
<accession>A0AAD4KYG9</accession>
<name>A0AAD4KYG9_9EURO</name>
<dbReference type="GO" id="GO:0005739">
    <property type="term" value="C:mitochondrion"/>
    <property type="evidence" value="ECO:0007669"/>
    <property type="project" value="UniProtKB-SubCell"/>
</dbReference>
<dbReference type="Gene3D" id="3.10.450.240">
    <property type="match status" value="1"/>
</dbReference>
<evidence type="ECO:0000256" key="3">
    <source>
        <dbReference type="ARBA" id="ARBA00023128"/>
    </source>
</evidence>
<evidence type="ECO:0000256" key="2">
    <source>
        <dbReference type="ARBA" id="ARBA00022946"/>
    </source>
</evidence>
<protein>
    <recommendedName>
        <fullName evidence="6">Tim44-like domain-containing protein</fullName>
    </recommendedName>
</protein>
<gene>
    <name evidence="4" type="ORF">BGW36DRAFT_370126</name>
</gene>
<reference evidence="4" key="1">
    <citation type="submission" date="2021-12" db="EMBL/GenBank/DDBJ databases">
        <title>Convergent genome expansion in fungi linked to evolution of root-endophyte symbiosis.</title>
        <authorList>
            <consortium name="DOE Joint Genome Institute"/>
            <person name="Ke Y.-H."/>
            <person name="Bonito G."/>
            <person name="Liao H.-L."/>
            <person name="Looney B."/>
            <person name="Rojas-Flechas A."/>
            <person name="Nash J."/>
            <person name="Hameed K."/>
            <person name="Schadt C."/>
            <person name="Martin F."/>
            <person name="Crous P.W."/>
            <person name="Miettinen O."/>
            <person name="Magnuson J.K."/>
            <person name="Labbe J."/>
            <person name="Jacobson D."/>
            <person name="Doktycz M.J."/>
            <person name="Veneault-Fourrey C."/>
            <person name="Kuo A."/>
            <person name="Mondo S."/>
            <person name="Calhoun S."/>
            <person name="Riley R."/>
            <person name="Ohm R."/>
            <person name="LaButti K."/>
            <person name="Andreopoulos B."/>
            <person name="Pangilinan J."/>
            <person name="Nolan M."/>
            <person name="Tritt A."/>
            <person name="Clum A."/>
            <person name="Lipzen A."/>
            <person name="Daum C."/>
            <person name="Barry K."/>
            <person name="Grigoriev I.V."/>
            <person name="Vilgalys R."/>
        </authorList>
    </citation>
    <scope>NUCLEOTIDE SEQUENCE</scope>
    <source>
        <strain evidence="4">PMI_201</strain>
    </source>
</reference>
<keyword evidence="2" id="KW-0809">Transit peptide</keyword>
<evidence type="ECO:0000256" key="1">
    <source>
        <dbReference type="ARBA" id="ARBA00004173"/>
    </source>
</evidence>
<dbReference type="AlphaFoldDB" id="A0AAD4KYG9"/>